<dbReference type="AlphaFoldDB" id="A0A9D3ZWH2"/>
<evidence type="ECO:0000313" key="2">
    <source>
        <dbReference type="Proteomes" id="UP000828251"/>
    </source>
</evidence>
<gene>
    <name evidence="1" type="ORF">J1N35_032211</name>
</gene>
<name>A0A9D3ZWH2_9ROSI</name>
<sequence>MPGQLQAKVGDRISKLFCARAAIDLPLLPEKDGQKAKLPMSLYIHSLEHPSTVGTGPWLRLPISDPHIFFAHKHPTHPLHRLLTRGYFFDIVRHLLLFFTALN</sequence>
<reference evidence="1 2" key="1">
    <citation type="journal article" date="2021" name="Plant Biotechnol. J.">
        <title>Multi-omics assisted identification of the key and species-specific regulatory components of drought-tolerant mechanisms in Gossypium stocksii.</title>
        <authorList>
            <person name="Yu D."/>
            <person name="Ke L."/>
            <person name="Zhang D."/>
            <person name="Wu Y."/>
            <person name="Sun Y."/>
            <person name="Mei J."/>
            <person name="Sun J."/>
            <person name="Sun Y."/>
        </authorList>
    </citation>
    <scope>NUCLEOTIDE SEQUENCE [LARGE SCALE GENOMIC DNA]</scope>
    <source>
        <strain evidence="2">cv. E1</strain>
        <tissue evidence="1">Leaf</tissue>
    </source>
</reference>
<keyword evidence="2" id="KW-1185">Reference proteome</keyword>
<organism evidence="1 2">
    <name type="scientific">Gossypium stocksii</name>
    <dbReference type="NCBI Taxonomy" id="47602"/>
    <lineage>
        <taxon>Eukaryota</taxon>
        <taxon>Viridiplantae</taxon>
        <taxon>Streptophyta</taxon>
        <taxon>Embryophyta</taxon>
        <taxon>Tracheophyta</taxon>
        <taxon>Spermatophyta</taxon>
        <taxon>Magnoliopsida</taxon>
        <taxon>eudicotyledons</taxon>
        <taxon>Gunneridae</taxon>
        <taxon>Pentapetalae</taxon>
        <taxon>rosids</taxon>
        <taxon>malvids</taxon>
        <taxon>Malvales</taxon>
        <taxon>Malvaceae</taxon>
        <taxon>Malvoideae</taxon>
        <taxon>Gossypium</taxon>
    </lineage>
</organism>
<evidence type="ECO:0000313" key="1">
    <source>
        <dbReference type="EMBL" id="KAH1067224.1"/>
    </source>
</evidence>
<comment type="caution">
    <text evidence="1">The sequence shown here is derived from an EMBL/GenBank/DDBJ whole genome shotgun (WGS) entry which is preliminary data.</text>
</comment>
<protein>
    <submittedName>
        <fullName evidence="1">Uncharacterized protein</fullName>
    </submittedName>
</protein>
<proteinExistence type="predicted"/>
<dbReference type="Proteomes" id="UP000828251">
    <property type="component" value="Unassembled WGS sequence"/>
</dbReference>
<dbReference type="EMBL" id="JAIQCV010000009">
    <property type="protein sequence ID" value="KAH1067224.1"/>
    <property type="molecule type" value="Genomic_DNA"/>
</dbReference>
<accession>A0A9D3ZWH2</accession>